<feature type="compositionally biased region" description="Basic residues" evidence="1">
    <location>
        <begin position="114"/>
        <end position="124"/>
    </location>
</feature>
<dbReference type="AlphaFoldDB" id="A0AAV4P4Q7"/>
<evidence type="ECO:0000313" key="2">
    <source>
        <dbReference type="EMBL" id="GIX91993.1"/>
    </source>
</evidence>
<dbReference type="Proteomes" id="UP001054837">
    <property type="component" value="Unassembled WGS sequence"/>
</dbReference>
<feature type="compositionally biased region" description="Polar residues" evidence="1">
    <location>
        <begin position="31"/>
        <end position="56"/>
    </location>
</feature>
<dbReference type="EMBL" id="BPLQ01002358">
    <property type="protein sequence ID" value="GIX91993.1"/>
    <property type="molecule type" value="Genomic_DNA"/>
</dbReference>
<sequence>MTGDILLSNMLFRYRDLPIGIKMPDSPESLIKNQITSNSSNSIPGVNGNHSPNPSGGTPLPHQLIQLRSSSPGPPQQQRGVEEQARHQSQTIPGHPAAVRLGHVRGSGREGPQSHHRISCKHAF</sequence>
<feature type="region of interest" description="Disordered" evidence="1">
    <location>
        <begin position="24"/>
        <end position="124"/>
    </location>
</feature>
<keyword evidence="3" id="KW-1185">Reference proteome</keyword>
<name>A0AAV4P4Q7_9ARAC</name>
<proteinExistence type="predicted"/>
<reference evidence="2 3" key="1">
    <citation type="submission" date="2021-06" db="EMBL/GenBank/DDBJ databases">
        <title>Caerostris darwini draft genome.</title>
        <authorList>
            <person name="Kono N."/>
            <person name="Arakawa K."/>
        </authorList>
    </citation>
    <scope>NUCLEOTIDE SEQUENCE [LARGE SCALE GENOMIC DNA]</scope>
</reference>
<comment type="caution">
    <text evidence="2">The sequence shown here is derived from an EMBL/GenBank/DDBJ whole genome shotgun (WGS) entry which is preliminary data.</text>
</comment>
<gene>
    <name evidence="2" type="ORF">CDAR_106821</name>
</gene>
<accession>A0AAV4P4Q7</accession>
<feature type="compositionally biased region" description="Polar residues" evidence="1">
    <location>
        <begin position="66"/>
        <end position="79"/>
    </location>
</feature>
<protein>
    <submittedName>
        <fullName evidence="2">Uncharacterized protein</fullName>
    </submittedName>
</protein>
<evidence type="ECO:0000256" key="1">
    <source>
        <dbReference type="SAM" id="MobiDB-lite"/>
    </source>
</evidence>
<organism evidence="2 3">
    <name type="scientific">Caerostris darwini</name>
    <dbReference type="NCBI Taxonomy" id="1538125"/>
    <lineage>
        <taxon>Eukaryota</taxon>
        <taxon>Metazoa</taxon>
        <taxon>Ecdysozoa</taxon>
        <taxon>Arthropoda</taxon>
        <taxon>Chelicerata</taxon>
        <taxon>Arachnida</taxon>
        <taxon>Araneae</taxon>
        <taxon>Araneomorphae</taxon>
        <taxon>Entelegynae</taxon>
        <taxon>Araneoidea</taxon>
        <taxon>Araneidae</taxon>
        <taxon>Caerostris</taxon>
    </lineage>
</organism>
<evidence type="ECO:0000313" key="3">
    <source>
        <dbReference type="Proteomes" id="UP001054837"/>
    </source>
</evidence>